<accession>A0A6I6MTU0</accession>
<sequence>MARLPAPLQQRLEDAARGYFDTPGHRIDFTEPQGAAALFAPTSVAWRVMKNPVALAIGGVAAVILELAEPRVRTGVWEHTTFRTDPVARMRRTGMAAMVTVYGPADAARAMIAGVVRAHGRVEGVTPAGAPYRANDEELLNWVNATAGYGFFEAYHRFVRPLSSREMDQVYAEGEEAAALYGAHGAPKSAAEMAALFAAMRPKLERSEIVLDFLEIARNAPLLPSRSVQRLMVRAAVELTPDWARSILGLGSGFGLRPGGESALRALGAASDHIVLESAPPSRACTRLELPADYLYR</sequence>
<dbReference type="EMBL" id="CP047045">
    <property type="protein sequence ID" value="QGZ96876.1"/>
    <property type="molecule type" value="Genomic_DNA"/>
</dbReference>
<reference evidence="3" key="1">
    <citation type="submission" date="2019-12" db="EMBL/GenBank/DDBJ databases">
        <title>Complete genome of Terracaulis silvestris 0127_4.</title>
        <authorList>
            <person name="Vieira S."/>
            <person name="Riedel T."/>
            <person name="Sproer C."/>
            <person name="Pascual J."/>
            <person name="Boedeker C."/>
            <person name="Overmann J."/>
        </authorList>
    </citation>
    <scope>NUCLEOTIDE SEQUENCE [LARGE SCALE GENOMIC DNA]</scope>
    <source>
        <strain evidence="3">0127_4</strain>
    </source>
</reference>
<dbReference type="Pfam" id="PF09995">
    <property type="entry name" value="MPAB_Lcp_cat"/>
    <property type="match status" value="1"/>
</dbReference>
<dbReference type="GO" id="GO:0016491">
    <property type="term" value="F:oxidoreductase activity"/>
    <property type="evidence" value="ECO:0007669"/>
    <property type="project" value="InterPro"/>
</dbReference>
<dbReference type="InterPro" id="IPR018713">
    <property type="entry name" value="MPAB/Lcp_cat_dom"/>
</dbReference>
<dbReference type="PANTHER" id="PTHR36151:SF3">
    <property type="entry name" value="ER-BOUND OXYGENASE MPAB_MPAB'_RUBBER OXYGENASE CATALYTIC DOMAIN-CONTAINING PROTEIN"/>
    <property type="match status" value="1"/>
</dbReference>
<feature type="domain" description="ER-bound oxygenase mpaB/mpaB'/Rubber oxygenase catalytic" evidence="1">
    <location>
        <begin position="46"/>
        <end position="256"/>
    </location>
</feature>
<evidence type="ECO:0000259" key="1">
    <source>
        <dbReference type="Pfam" id="PF09995"/>
    </source>
</evidence>
<evidence type="ECO:0000313" key="3">
    <source>
        <dbReference type="Proteomes" id="UP000431269"/>
    </source>
</evidence>
<gene>
    <name evidence="2" type="ORF">DSM104635_03741</name>
</gene>
<dbReference type="PANTHER" id="PTHR36151">
    <property type="entry name" value="BLR2777 PROTEIN"/>
    <property type="match status" value="1"/>
</dbReference>
<proteinExistence type="predicted"/>
<evidence type="ECO:0000313" key="2">
    <source>
        <dbReference type="EMBL" id="QGZ96876.1"/>
    </source>
</evidence>
<keyword evidence="3" id="KW-1185">Reference proteome</keyword>
<dbReference type="RefSeq" id="WP_158767637.1">
    <property type="nucleotide sequence ID" value="NZ_CP047045.1"/>
</dbReference>
<dbReference type="Proteomes" id="UP000431269">
    <property type="component" value="Chromosome"/>
</dbReference>
<dbReference type="AlphaFoldDB" id="A0A6I6MTU0"/>
<dbReference type="KEGG" id="tsv:DSM104635_03741"/>
<name>A0A6I6MTU0_9CAUL</name>
<organism evidence="2 3">
    <name type="scientific">Terricaulis silvestris</name>
    <dbReference type="NCBI Taxonomy" id="2686094"/>
    <lineage>
        <taxon>Bacteria</taxon>
        <taxon>Pseudomonadati</taxon>
        <taxon>Pseudomonadota</taxon>
        <taxon>Alphaproteobacteria</taxon>
        <taxon>Caulobacterales</taxon>
        <taxon>Caulobacteraceae</taxon>
        <taxon>Terricaulis</taxon>
    </lineage>
</organism>
<protein>
    <recommendedName>
        <fullName evidence="1">ER-bound oxygenase mpaB/mpaB'/Rubber oxygenase catalytic domain-containing protein</fullName>
    </recommendedName>
</protein>